<comment type="subcellular location">
    <subcellularLocation>
        <location evidence="1">Cytoplasm</location>
    </subcellularLocation>
    <subcellularLocation>
        <location evidence="2">Lipid droplet</location>
    </subcellularLocation>
    <subcellularLocation>
        <location evidence="3">Secreted</location>
    </subcellularLocation>
</comment>
<evidence type="ECO:0000256" key="15">
    <source>
        <dbReference type="ARBA" id="ARBA00023166"/>
    </source>
</evidence>
<keyword evidence="11" id="KW-0427">LDL</keyword>
<dbReference type="Pfam" id="PF09172">
    <property type="entry name" value="Vit_open_b-sht"/>
    <property type="match status" value="1"/>
</dbReference>
<keyword evidence="14" id="KW-0443">Lipid metabolism</keyword>
<keyword evidence="10" id="KW-0551">Lipid droplet</keyword>
<dbReference type="InterPro" id="IPR009454">
    <property type="entry name" value="Lipid_transpt_open_b-sht"/>
</dbReference>
<dbReference type="InterPro" id="IPR015816">
    <property type="entry name" value="Vitellinogen_b-sht_N"/>
</dbReference>
<keyword evidence="7" id="KW-0964">Secreted</keyword>
<feature type="disulfide bond" evidence="19">
    <location>
        <begin position="181"/>
        <end position="207"/>
    </location>
</feature>
<dbReference type="GO" id="GO:0005811">
    <property type="term" value="C:lipid droplet"/>
    <property type="evidence" value="ECO:0007669"/>
    <property type="project" value="UniProtKB-SubCell"/>
</dbReference>
<accession>A0A7J8FDU3</accession>
<keyword evidence="4" id="KW-0813">Transport</keyword>
<keyword evidence="6" id="KW-0162">Chylomicron</keyword>
<dbReference type="InterPro" id="IPR015255">
    <property type="entry name" value="Vitellinogen_open_b-sht"/>
</dbReference>
<gene>
    <name evidence="22" type="ORF">HJG63_000831</name>
</gene>
<evidence type="ECO:0000256" key="17">
    <source>
        <dbReference type="ARBA" id="ARBA00023221"/>
    </source>
</evidence>
<evidence type="ECO:0000256" key="3">
    <source>
        <dbReference type="ARBA" id="ARBA00004613"/>
    </source>
</evidence>
<evidence type="ECO:0000256" key="11">
    <source>
        <dbReference type="ARBA" id="ARBA00022710"/>
    </source>
</evidence>
<dbReference type="GO" id="GO:0008201">
    <property type="term" value="F:heparin binding"/>
    <property type="evidence" value="ECO:0007669"/>
    <property type="project" value="UniProtKB-KW"/>
</dbReference>
<evidence type="ECO:0000256" key="4">
    <source>
        <dbReference type="ARBA" id="ARBA00022448"/>
    </source>
</evidence>
<dbReference type="Pfam" id="PF01347">
    <property type="entry name" value="Vitellogenin_N"/>
    <property type="match status" value="1"/>
</dbReference>
<evidence type="ECO:0000256" key="18">
    <source>
        <dbReference type="ARBA" id="ARBA00023313"/>
    </source>
</evidence>
<dbReference type="GO" id="GO:0006642">
    <property type="term" value="P:triglyceride mobilization"/>
    <property type="evidence" value="ECO:0007669"/>
    <property type="project" value="TreeGrafter"/>
</dbReference>
<keyword evidence="23" id="KW-1185">Reference proteome</keyword>
<protein>
    <recommendedName>
        <fullName evidence="21">Vitellogenin domain-containing protein</fullName>
    </recommendedName>
</protein>
<evidence type="ECO:0000256" key="5">
    <source>
        <dbReference type="ARBA" id="ARBA00022490"/>
    </source>
</evidence>
<dbReference type="SUPFAM" id="SSF48431">
    <property type="entry name" value="Lipovitellin-phosvitin complex, superhelical domain"/>
    <property type="match status" value="1"/>
</dbReference>
<evidence type="ECO:0000256" key="16">
    <source>
        <dbReference type="ARBA" id="ARBA00023180"/>
    </source>
</evidence>
<keyword evidence="19" id="KW-1015">Disulfide bond</keyword>
<dbReference type="SMART" id="SM00638">
    <property type="entry name" value="LPD_N"/>
    <property type="match status" value="1"/>
</dbReference>
<evidence type="ECO:0000256" key="12">
    <source>
        <dbReference type="ARBA" id="ARBA00022729"/>
    </source>
</evidence>
<keyword evidence="13" id="KW-0445">Lipid transport</keyword>
<dbReference type="GO" id="GO:0050750">
    <property type="term" value="F:low-density lipoprotein particle receptor binding"/>
    <property type="evidence" value="ECO:0007669"/>
    <property type="project" value="TreeGrafter"/>
</dbReference>
<evidence type="ECO:0000256" key="6">
    <source>
        <dbReference type="ARBA" id="ARBA00022513"/>
    </source>
</evidence>
<dbReference type="Gene3D" id="2.20.80.10">
    <property type="entry name" value="Lipovitellin-phosvitin complex, chain A, domain 4"/>
    <property type="match status" value="1"/>
</dbReference>
<keyword evidence="16" id="KW-0325">Glycoprotein</keyword>
<evidence type="ECO:0000256" key="2">
    <source>
        <dbReference type="ARBA" id="ARBA00004502"/>
    </source>
</evidence>
<name>A0A7J8FDU3_ROUAE</name>
<feature type="chain" id="PRO_5029629927" description="Vitellogenin domain-containing protein" evidence="20">
    <location>
        <begin position="26"/>
        <end position="3997"/>
    </location>
</feature>
<keyword evidence="9" id="KW-0358">Heparin-binding</keyword>
<keyword evidence="15" id="KW-1207">Sterol metabolism</keyword>
<feature type="signal peptide" evidence="20">
    <location>
        <begin position="1"/>
        <end position="25"/>
    </location>
</feature>
<dbReference type="FunFam" id="2.30.230.10:FF:000003">
    <property type="entry name" value="Apolipoprotein B"/>
    <property type="match status" value="1"/>
</dbReference>
<evidence type="ECO:0000256" key="10">
    <source>
        <dbReference type="ARBA" id="ARBA00022677"/>
    </source>
</evidence>
<dbReference type="GO" id="GO:0008203">
    <property type="term" value="P:cholesterol metabolic process"/>
    <property type="evidence" value="ECO:0007669"/>
    <property type="project" value="UniProtKB-KW"/>
</dbReference>
<keyword evidence="8" id="KW-0153">Cholesterol metabolism</keyword>
<dbReference type="GO" id="GO:0042953">
    <property type="term" value="P:lipoprotein transport"/>
    <property type="evidence" value="ECO:0007669"/>
    <property type="project" value="TreeGrafter"/>
</dbReference>
<dbReference type="Proteomes" id="UP000593571">
    <property type="component" value="Unassembled WGS sequence"/>
</dbReference>
<dbReference type="InterPro" id="IPR001747">
    <property type="entry name" value="Vitellogenin_N"/>
</dbReference>
<dbReference type="EMBL" id="JACASE010000007">
    <property type="protein sequence ID" value="KAF6445898.1"/>
    <property type="molecule type" value="Genomic_DNA"/>
</dbReference>
<dbReference type="InterPro" id="IPR052418">
    <property type="entry name" value="Apolipoprotein_B"/>
</dbReference>
<keyword evidence="17" id="KW-0753">Steroid metabolism</keyword>
<dbReference type="SUPFAM" id="SSF56968">
    <property type="entry name" value="Lipovitellin-phosvitin complex, beta-sheet shell regions"/>
    <property type="match status" value="2"/>
</dbReference>
<dbReference type="InterPro" id="IPR011030">
    <property type="entry name" value="Lipovitellin_superhlx_dom"/>
</dbReference>
<dbReference type="Gene3D" id="1.25.10.20">
    <property type="entry name" value="Vitellinogen, superhelical"/>
    <property type="match status" value="1"/>
</dbReference>
<dbReference type="OrthoDB" id="6484170at2759"/>
<evidence type="ECO:0000256" key="1">
    <source>
        <dbReference type="ARBA" id="ARBA00004496"/>
    </source>
</evidence>
<evidence type="ECO:0000256" key="19">
    <source>
        <dbReference type="PROSITE-ProRule" id="PRU00557"/>
    </source>
</evidence>
<comment type="caution">
    <text evidence="22">The sequence shown here is derived from an EMBL/GenBank/DDBJ whole genome shotgun (WGS) entry which is preliminary data.</text>
</comment>
<dbReference type="Pfam" id="PF06448">
    <property type="entry name" value="DUF1081"/>
    <property type="match status" value="1"/>
</dbReference>
<evidence type="ECO:0000259" key="21">
    <source>
        <dbReference type="PROSITE" id="PS51211"/>
    </source>
</evidence>
<keyword evidence="5" id="KW-0963">Cytoplasm</keyword>
<evidence type="ECO:0000256" key="8">
    <source>
        <dbReference type="ARBA" id="ARBA00022548"/>
    </source>
</evidence>
<keyword evidence="12 20" id="KW-0732">Signal</keyword>
<evidence type="ECO:0000313" key="23">
    <source>
        <dbReference type="Proteomes" id="UP000593571"/>
    </source>
</evidence>
<evidence type="ECO:0000256" key="20">
    <source>
        <dbReference type="SAM" id="SignalP"/>
    </source>
</evidence>
<evidence type="ECO:0000256" key="9">
    <source>
        <dbReference type="ARBA" id="ARBA00022674"/>
    </source>
</evidence>
<dbReference type="GO" id="GO:0034359">
    <property type="term" value="C:mature chylomicron"/>
    <property type="evidence" value="ECO:0007669"/>
    <property type="project" value="TreeGrafter"/>
</dbReference>
<dbReference type="PROSITE" id="PS51211">
    <property type="entry name" value="VITELLOGENIN"/>
    <property type="match status" value="1"/>
</dbReference>
<proteinExistence type="predicted"/>
<dbReference type="GO" id="GO:0005737">
    <property type="term" value="C:cytoplasm"/>
    <property type="evidence" value="ECO:0007669"/>
    <property type="project" value="UniProtKB-SubCell"/>
</dbReference>
<dbReference type="GO" id="GO:0034362">
    <property type="term" value="C:low-density lipoprotein particle"/>
    <property type="evidence" value="ECO:0007669"/>
    <property type="project" value="UniProtKB-KW"/>
</dbReference>
<dbReference type="GO" id="GO:0034361">
    <property type="term" value="C:very-low-density lipoprotein particle"/>
    <property type="evidence" value="ECO:0007669"/>
    <property type="project" value="UniProtKB-KW"/>
</dbReference>
<evidence type="ECO:0000313" key="22">
    <source>
        <dbReference type="EMBL" id="KAF6445898.1"/>
    </source>
</evidence>
<evidence type="ECO:0000256" key="14">
    <source>
        <dbReference type="ARBA" id="ARBA00023098"/>
    </source>
</evidence>
<dbReference type="PANTHER" id="PTHR13769:SF1">
    <property type="entry name" value="APOLIPOPROTEIN B-100"/>
    <property type="match status" value="1"/>
</dbReference>
<feature type="domain" description="Vitellogenin" evidence="21">
    <location>
        <begin position="42"/>
        <end position="665"/>
    </location>
</feature>
<reference evidence="22 23" key="1">
    <citation type="journal article" date="2020" name="Nature">
        <title>Six reference-quality genomes reveal evolution of bat adaptations.</title>
        <authorList>
            <person name="Jebb D."/>
            <person name="Huang Z."/>
            <person name="Pippel M."/>
            <person name="Hughes G.M."/>
            <person name="Lavrichenko K."/>
            <person name="Devanna P."/>
            <person name="Winkler S."/>
            <person name="Jermiin L.S."/>
            <person name="Skirmuntt E.C."/>
            <person name="Katzourakis A."/>
            <person name="Burkitt-Gray L."/>
            <person name="Ray D.A."/>
            <person name="Sullivan K.A.M."/>
            <person name="Roscito J.G."/>
            <person name="Kirilenko B.M."/>
            <person name="Davalos L.M."/>
            <person name="Corthals A.P."/>
            <person name="Power M.L."/>
            <person name="Jones G."/>
            <person name="Ransome R.D."/>
            <person name="Dechmann D.K.N."/>
            <person name="Locatelli A.G."/>
            <person name="Puechmaille S.J."/>
            <person name="Fedrigo O."/>
            <person name="Jarvis E.D."/>
            <person name="Hiller M."/>
            <person name="Vernes S.C."/>
            <person name="Myers E.W."/>
            <person name="Teeling E.C."/>
        </authorList>
    </citation>
    <scope>NUCLEOTIDE SEQUENCE [LARGE SCALE GENOMIC DNA]</scope>
    <source>
        <strain evidence="22">MRouAeg1</strain>
        <tissue evidence="22">Muscle</tissue>
    </source>
</reference>
<dbReference type="SMART" id="SM01169">
    <property type="entry name" value="DUF1943"/>
    <property type="match status" value="1"/>
</dbReference>
<evidence type="ECO:0000256" key="13">
    <source>
        <dbReference type="ARBA" id="ARBA00023055"/>
    </source>
</evidence>
<dbReference type="InterPro" id="IPR015819">
    <property type="entry name" value="Lipid_transp_b-sht_shell"/>
</dbReference>
<keyword evidence="18" id="KW-0850">VLDL</keyword>
<dbReference type="Gene3D" id="2.30.230.10">
    <property type="entry name" value="Lipovitellin, beta-sheet shell regions, chain A"/>
    <property type="match status" value="1"/>
</dbReference>
<dbReference type="GO" id="GO:0042632">
    <property type="term" value="P:cholesterol homeostasis"/>
    <property type="evidence" value="ECO:0007669"/>
    <property type="project" value="TreeGrafter"/>
</dbReference>
<evidence type="ECO:0000256" key="7">
    <source>
        <dbReference type="ARBA" id="ARBA00022525"/>
    </source>
</evidence>
<dbReference type="GO" id="GO:0030301">
    <property type="term" value="P:cholesterol transport"/>
    <property type="evidence" value="ECO:0007669"/>
    <property type="project" value="TreeGrafter"/>
</dbReference>
<dbReference type="GO" id="GO:0120020">
    <property type="term" value="F:cholesterol transfer activity"/>
    <property type="evidence" value="ECO:0007669"/>
    <property type="project" value="TreeGrafter"/>
</dbReference>
<sequence length="3997" mass="448552">MGAPGPALPLPALLLLLLLAPSARPQEVLEDVSPTCQYANRFEPLRKYVYNYEAESSSGVPKTDSRSIIKINCQVELEVPQLCSFILKTSQCTLKEANGFNGKGKPSMKKTVNSEEFAAAMSRHELRLAVPDGGPVVLHPDPEEPDHTLNVKRGIISALLVPPETEDAQRLLFLETVYGNCSSNFTVRTRKGSVATEVSIERNLKDCDHFRPASTGVSPLALIRGLNRPLSTLISSSQSCRYTLDPKKQHVSEAICKEQHRFLPFSHKNGMMAQVTQTLKLEETRNLNSRFFDEGTREAGLAFESTKATSPPGQAEAAMKTLQELQNLHVSEQNAKRANLFSKLVTELRGLSDEAVSSLLPKLVEVSSPLTLQALMQCGQPQCYAHILQWLKSEKANPLLIDVVTYLVALLPGPSAQRLRDIFNTAKEQQSRATFYALSHVVNNCQGTDPAVTQDLLDIADYLSEQIRDDCTGNEDHTYLILRVIGNIGRTMEQLTPRLTSSVLKCIRSTKPSLLIQKAAIQALRKMEIQDEVREVLLQTFLDDASPGDKRLAAYLMLMRDPSQSDVSKITQLLPLEQNEQVKNFVASHIANILNSEELYVQNLKTLVKEALKNSQLPTVMDFKKFSRNYHFSKSLSLPPLDPVSAKIEGNLIFDPNNYLPKESMLKTTLTVFGFASADLFELGLEGKGFEPTLEAFFGKQGFFPDSVNKALYWVDGQVPDHVSKVLVDHFGYTKHDKREQDMVSGIMLTVEKLIKDLKSKEFPEARAYLHILGEELGFVSLRDLQLLGRLLLNGARTLQGIPQMIGEALKKGSKNDLFLHYIFMDNAFELPTGLGLQLQMSSTGVIAPGIHAGVKLEVAKTQAELVAKPSVSVEFVTHMSVVIPDFARSGVQMNTNFFHETGLEARLSLMARQLKLSIPAPNRPIKLFSGSNTLHLVSTTKTEAISSPPENRKSWSMCKPFFTGLSYCMGAYSNASSTGTSSYHLLARDTRFELELKPTGEVEQYSASATYELQREGEAFVDVLKFVTHAEGVRDSEATMTFRYNRQSMTLSSDMQIPDFDVDLGTVLRVSDESAKEEKSYKLTLDIQNKKITEVTLTGHISGYGKEEGRIKGVISIPRLQAEARSEILAQWSPTKLLLQMDSSATAYGSAISKKVAWRYDEDKIEFEWNAGTNVDTKKIISNFPTALSNYPKTLYAFGNSILDHRVPQANVTFRHMGSNLIVATNTWLQKASMSLPYARILQDYLWGRKELKLRKISLPGFSIPENLFLKSDGRVKYTLNKQSMTFEIPLPFGGKSSKDLKILQAIRTPALHIKSVGLYLPSREFQVPAFTIPELYQLQVPLLGMLDVSTNIYSNAYNWSASYSGGNISTDHLRLKASYHMKADSVVELLSYHMQGSAETTYDPRKTFTLSYNGDLRHRVFLDSNIKFSHVESIGSNPTSKGFLTFVASNAWGPEMSASVYWDSKKKEHLYIKEAKIDGQFRVSSFYANGAYGLSYRKDSTTGQLSGKSNLKFNSTYLQGTNQITGTYEDGTVSLTSTSDLQGGILKNTASLKYENYELILKSDTNGKYEDFATSNKVDLTFSNQNALLRSEHQTDYKSFRFFTLLSGSLNSHGLELNADVLGTDRINTGAHKATLRIGQDGMSTSMTTNVKYSPLVLENELNAALGLSGASVKLTTNGRFREHNAKFSLDGKAALTEASLGVAHQATILGVNSKNIFNFKISQEGLKLANNMMGSYAEMKFDYTNNLNVAGLALDFSSKLDNIYSSDKFYKQTFNLQLEPYSLVSTLNNDLKFSALHLTNDGKLRLEPLKLNVGGNVKGAYQNNEIKHIYTISYADLSASYKADTVAKAQGTEFSHRLNTNIAGLASAIDVSTNYNSESLHLSNVFRSAVAPFTMTIDTHTNGNGKLVLWGEHTGQLYSKFLLKAEPLALTFSHDYKGSTSHHPVSRRSISTALDHKAGVLLTPAEQTGTWKLRTQLNENEYSHDFDGYNTKDKVGMELSGRALANLTVLDFPIKVPFLLSEPVNVISALEMRDTVDQPQEFTIVASVKYDKNHDVHTIDLPFLKSLSEYFEKNRVVIIRALETIQRGLKRIDIDQFVRNYGAALDKLSQQVNDYLNEFSWERQVSNAKEKLTAFTKNYAITENDLKIVLDNAKINLNEQLSQLQTYVIQFDQYIKDNYDLRDFKTAVAKIIARIIEQLKILDEQYHIRVNLVKTIHDLYLFIEKIDFNKIGSSIASWSQNVDTKYQIRIQVQEKLQHLKTRIENMDIQHLAEKLKQQVEAIDVRMLLDQLRTTIPFQKIKEIIEPVKYYVRDLIEYFEVTEKIIAFRDIVYMLIKMYEIDQPIQILMDKSVQLAHQYKLKETVQKLSYALQQVGVKDHFEKLVGFINDAVNQLKALSFKKFIEEVNRFLDMLVKKLRSFDYLQFVDETNNRISEVTQKIRGTIQDLDLPQKAKALKLFVEDVKAMVSVYLENLKGTNITLFIDWLQEDLTYMKYKFQETLENIRDQIYQMDLRQEVQRFQFLVRAAYSTLVTYISDLWSLAAKNFNDFAEQYAIGYWAENLRALVVQGFTVPEIRTAFGTMPAFEVSLRALWEATYQTPDFIVPLTDLKIPSVQINFKKLENIKIPLKFSTPAFTVLDTFHVPSFTVDLVEIKAKIVRTIDQILNSVLQWPAPEVYLRDLKGADTILASITLPEIHVPEITIPKFVIPYLDLKNFQVPDLHIPEFQLPSISHTTEIPALGKLHSFLKIQSPFFILDVNADIQNVTTSVNEVEITASITAKGDSKLQVLKFDFQANVQLLAPEINSLSVKEFMSFSSKYLKIEYKKEALALQNAGLHAGKNTVELSDSGYFKRNDQLTMNINTKYFSSQADLHNEITSLAGDGRCTWTSSGRGSWKWACPRLSDEGTYELQVSIAKEEPNISFGISNKIRSKHLRVNQTLVYDSDFNFRKFEIQSQVESQYVGHSVLSAKGTALLRERKVEMAGRHDAHLKGKVSGTLKNSLLFSAQPFEIATSTSNEGNLKVSFPLKLTGKVDFLNNYALFLSPDAQQASWLASARFNQYKYNQNFSAGNNENSIQAHIGINGEANLDFLNIHLTFPEITLPYTRLTIPQVKYFSLWEKTGLKELLKTTKQSFDLSVKAQYKKNKDKHSISIPLDVFDEFIVSFNRRFEKVRDNALNVFAQSHNEAGLTFDEYRVKKSLSNQPRIFQIFGYTISVINVGVPPFMVEMPIFGHAIQKEISIPNAILPDFVPSYTLVLPYLDLSAFHVLSDVLKFNFLEFSKLGTPNKILIPAMGNITYDFSFKSSVITLNTNVGLYNQSDTVAHFLTSSSSVIDALQYKLEGTSRLTRKRGLKLATALSLSNKFVEGNHDSTISFTKKNMDASMTTTAKVQIPILRMDFKQELNGNTKSKPTVSSSIELKYNFNSTKLHSTATGTAGHKLSLESLTSYFSIESSNKGDIKGSILLQEYSGTIASEVSTYLNSKDARSSVKLQGTSRVDGIWNLEVKESFAGEATLQRIYAMWEHNTKNHLQLKGHSLTSGEHTSKATLELSPWKMSALVQVHASQPNALLDVNHLGQEVSLNATSENQRVSWKSEIQVHSGSLQNDIQLSNNQERARLDVTGSLEGPLWLLKNIVLPVYDKSLWDLLKLDVTTSIERKQYLSVSSALVYTKNPCSYTFSVPVQELADKFIIPGLKLNNLDSVLVTPTFQVPFTNLQVPSYAFNFSEIKIYKKLSTSPFALNVPALSKVKFPEVDVLTKYSKPEGSSVPVFEITVPGSQLTMSQSTVPKSISVGTAVLDLNEVARKTTDFRSPNITEPEWSVEIPSMLFSIPAGISIPSFGALTAQFGVASPLYNATWSTGLKNEVDHVETFLKSTCNSTMQFLEYDLNVVGTHKIKDGVLVSKTKGTLEHRDISAEYTGNGKYRTLRDWEEEGHLDITSPTFSGVHLHYHVGESNYSFSAASPAIGTVALDSENDNDVLKWNFYYRPQVWSAGQ</sequence>
<comment type="caution">
    <text evidence="19">Lacks conserved residue(s) required for the propagation of feature annotation.</text>
</comment>
<dbReference type="PANTHER" id="PTHR13769">
    <property type="entry name" value="APOLIPOPROTEIN B"/>
    <property type="match status" value="1"/>
</dbReference>
<organism evidence="22 23">
    <name type="scientific">Rousettus aegyptiacus</name>
    <name type="common">Egyptian fruit bat</name>
    <name type="synonym">Pteropus aegyptiacus</name>
    <dbReference type="NCBI Taxonomy" id="9407"/>
    <lineage>
        <taxon>Eukaryota</taxon>
        <taxon>Metazoa</taxon>
        <taxon>Chordata</taxon>
        <taxon>Craniata</taxon>
        <taxon>Vertebrata</taxon>
        <taxon>Euteleostomi</taxon>
        <taxon>Mammalia</taxon>
        <taxon>Eutheria</taxon>
        <taxon>Laurasiatheria</taxon>
        <taxon>Chiroptera</taxon>
        <taxon>Yinpterochiroptera</taxon>
        <taxon>Pteropodoidea</taxon>
        <taxon>Pteropodidae</taxon>
        <taxon>Rousettinae</taxon>
        <taxon>Rousettus</taxon>
    </lineage>
</organism>